<protein>
    <submittedName>
        <fullName evidence="2">Phage holin family protein</fullName>
    </submittedName>
</protein>
<keyword evidence="3" id="KW-1185">Reference proteome</keyword>
<proteinExistence type="predicted"/>
<dbReference type="Proteomes" id="UP001612915">
    <property type="component" value="Unassembled WGS sequence"/>
</dbReference>
<dbReference type="EMBL" id="JBITLV010000001">
    <property type="protein sequence ID" value="MFI7586288.1"/>
    <property type="molecule type" value="Genomic_DNA"/>
</dbReference>
<evidence type="ECO:0000313" key="2">
    <source>
        <dbReference type="EMBL" id="MFI7586288.1"/>
    </source>
</evidence>
<feature type="transmembrane region" description="Helical" evidence="1">
    <location>
        <begin position="40"/>
        <end position="65"/>
    </location>
</feature>
<evidence type="ECO:0000256" key="1">
    <source>
        <dbReference type="SAM" id="Phobius"/>
    </source>
</evidence>
<gene>
    <name evidence="2" type="ORF">ACIB24_04370</name>
</gene>
<evidence type="ECO:0000313" key="3">
    <source>
        <dbReference type="Proteomes" id="UP001612915"/>
    </source>
</evidence>
<organism evidence="2 3">
    <name type="scientific">Spongisporangium articulatum</name>
    <dbReference type="NCBI Taxonomy" id="3362603"/>
    <lineage>
        <taxon>Bacteria</taxon>
        <taxon>Bacillati</taxon>
        <taxon>Actinomycetota</taxon>
        <taxon>Actinomycetes</taxon>
        <taxon>Kineosporiales</taxon>
        <taxon>Kineosporiaceae</taxon>
        <taxon>Spongisporangium</taxon>
    </lineage>
</organism>
<accession>A0ABW8AIU1</accession>
<sequence length="131" mass="13709">MPEERTLGQLVTEASEDLSALVRYEIALAKAEVKDDVVRGAVGGAMFVAAGTFAFFSLITLLVTAGYGLHAAGLSEWLSFLIITVVLLLLAGIVAGLGVLQLKKIRPPEKAITSTKATLAAVRGRKAPTTT</sequence>
<feature type="transmembrane region" description="Helical" evidence="1">
    <location>
        <begin position="77"/>
        <end position="100"/>
    </location>
</feature>
<name>A0ABW8AIU1_9ACTN</name>
<comment type="caution">
    <text evidence="2">The sequence shown here is derived from an EMBL/GenBank/DDBJ whole genome shotgun (WGS) entry which is preliminary data.</text>
</comment>
<dbReference type="RefSeq" id="WP_398275669.1">
    <property type="nucleotide sequence ID" value="NZ_JBITLV010000001.1"/>
</dbReference>
<keyword evidence="1" id="KW-0472">Membrane</keyword>
<reference evidence="2 3" key="1">
    <citation type="submission" date="2024-10" db="EMBL/GenBank/DDBJ databases">
        <title>The Natural Products Discovery Center: Release of the First 8490 Sequenced Strains for Exploring Actinobacteria Biosynthetic Diversity.</title>
        <authorList>
            <person name="Kalkreuter E."/>
            <person name="Kautsar S.A."/>
            <person name="Yang D."/>
            <person name="Bader C.D."/>
            <person name="Teijaro C.N."/>
            <person name="Fluegel L."/>
            <person name="Davis C.M."/>
            <person name="Simpson J.R."/>
            <person name="Lauterbach L."/>
            <person name="Steele A.D."/>
            <person name="Gui C."/>
            <person name="Meng S."/>
            <person name="Li G."/>
            <person name="Viehrig K."/>
            <person name="Ye F."/>
            <person name="Su P."/>
            <person name="Kiefer A.F."/>
            <person name="Nichols A."/>
            <person name="Cepeda A.J."/>
            <person name="Yan W."/>
            <person name="Fan B."/>
            <person name="Jiang Y."/>
            <person name="Adhikari A."/>
            <person name="Zheng C.-J."/>
            <person name="Schuster L."/>
            <person name="Cowan T.M."/>
            <person name="Smanski M.J."/>
            <person name="Chevrette M.G."/>
            <person name="De Carvalho L.P.S."/>
            <person name="Shen B."/>
        </authorList>
    </citation>
    <scope>NUCLEOTIDE SEQUENCE [LARGE SCALE GENOMIC DNA]</scope>
    <source>
        <strain evidence="2 3">NPDC049639</strain>
    </source>
</reference>
<keyword evidence="1" id="KW-1133">Transmembrane helix</keyword>
<dbReference type="InterPro" id="IPR009937">
    <property type="entry name" value="Phage_holin_3_6"/>
</dbReference>
<dbReference type="Pfam" id="PF07332">
    <property type="entry name" value="Phage_holin_3_6"/>
    <property type="match status" value="1"/>
</dbReference>
<keyword evidence="1" id="KW-0812">Transmembrane</keyword>